<dbReference type="InterPro" id="IPR023828">
    <property type="entry name" value="Peptidase_S8_Ser-AS"/>
</dbReference>
<protein>
    <submittedName>
        <fullName evidence="8">S8 family serine peptidase</fullName>
    </submittedName>
</protein>
<dbReference type="PROSITE" id="PS00138">
    <property type="entry name" value="SUBTILASE_SER"/>
    <property type="match status" value="1"/>
</dbReference>
<dbReference type="Pfam" id="PF00082">
    <property type="entry name" value="Peptidase_S8"/>
    <property type="match status" value="1"/>
</dbReference>
<dbReference type="RefSeq" id="WP_249298654.1">
    <property type="nucleotide sequence ID" value="NZ_JACRSX010000038.1"/>
</dbReference>
<evidence type="ECO:0000256" key="1">
    <source>
        <dbReference type="ARBA" id="ARBA00011073"/>
    </source>
</evidence>
<dbReference type="PANTHER" id="PTHR43806:SF11">
    <property type="entry name" value="CEREVISIN-RELATED"/>
    <property type="match status" value="1"/>
</dbReference>
<accession>A0ABR7N4X0</accession>
<reference evidence="8 9" key="1">
    <citation type="submission" date="2020-08" db="EMBL/GenBank/DDBJ databases">
        <title>Genome public.</title>
        <authorList>
            <person name="Liu C."/>
            <person name="Sun Q."/>
        </authorList>
    </citation>
    <scope>NUCLEOTIDE SEQUENCE [LARGE SCALE GENOMIC DNA]</scope>
    <source>
        <strain evidence="8 9">NSJ-37</strain>
    </source>
</reference>
<evidence type="ECO:0000256" key="2">
    <source>
        <dbReference type="ARBA" id="ARBA00022670"/>
    </source>
</evidence>
<dbReference type="EMBL" id="JACRSX010000038">
    <property type="protein sequence ID" value="MBC8563669.1"/>
    <property type="molecule type" value="Genomic_DNA"/>
</dbReference>
<feature type="non-terminal residue" evidence="8">
    <location>
        <position position="1"/>
    </location>
</feature>
<comment type="caution">
    <text evidence="8">The sequence shown here is derived from an EMBL/GenBank/DDBJ whole genome shotgun (WGS) entry which is preliminary data.</text>
</comment>
<dbReference type="PANTHER" id="PTHR43806">
    <property type="entry name" value="PEPTIDASE S8"/>
    <property type="match status" value="1"/>
</dbReference>
<gene>
    <name evidence="8" type="ORF">H8704_13785</name>
</gene>
<dbReference type="InterPro" id="IPR050131">
    <property type="entry name" value="Peptidase_S8_subtilisin-like"/>
</dbReference>
<dbReference type="InterPro" id="IPR015500">
    <property type="entry name" value="Peptidase_S8_subtilisin-rel"/>
</dbReference>
<evidence type="ECO:0000259" key="7">
    <source>
        <dbReference type="Pfam" id="PF00082"/>
    </source>
</evidence>
<dbReference type="PRINTS" id="PR00723">
    <property type="entry name" value="SUBTILISIN"/>
</dbReference>
<dbReference type="PROSITE" id="PS51892">
    <property type="entry name" value="SUBTILASE"/>
    <property type="match status" value="1"/>
</dbReference>
<evidence type="ECO:0000313" key="8">
    <source>
        <dbReference type="EMBL" id="MBC8563669.1"/>
    </source>
</evidence>
<dbReference type="SUPFAM" id="SSF52743">
    <property type="entry name" value="Subtilisin-like"/>
    <property type="match status" value="1"/>
</dbReference>
<evidence type="ECO:0000256" key="6">
    <source>
        <dbReference type="RuleBase" id="RU003355"/>
    </source>
</evidence>
<organism evidence="8 9">
    <name type="scientific">Jutongia huaianensis</name>
    <dbReference type="NCBI Taxonomy" id="2763668"/>
    <lineage>
        <taxon>Bacteria</taxon>
        <taxon>Bacillati</taxon>
        <taxon>Bacillota</taxon>
        <taxon>Clostridia</taxon>
        <taxon>Lachnospirales</taxon>
        <taxon>Lachnospiraceae</taxon>
        <taxon>Jutongia</taxon>
    </lineage>
</organism>
<dbReference type="InterPro" id="IPR023827">
    <property type="entry name" value="Peptidase_S8_Asp-AS"/>
</dbReference>
<feature type="active site" description="Charge relay system" evidence="5">
    <location>
        <position position="281"/>
    </location>
</feature>
<dbReference type="Proteomes" id="UP000606193">
    <property type="component" value="Unassembled WGS sequence"/>
</dbReference>
<dbReference type="PROSITE" id="PS00136">
    <property type="entry name" value="SUBTILASE_ASP"/>
    <property type="match status" value="1"/>
</dbReference>
<dbReference type="InterPro" id="IPR000209">
    <property type="entry name" value="Peptidase_S8/S53_dom"/>
</dbReference>
<evidence type="ECO:0000313" key="9">
    <source>
        <dbReference type="Proteomes" id="UP000606193"/>
    </source>
</evidence>
<keyword evidence="2 5" id="KW-0645">Protease</keyword>
<feature type="active site" description="Charge relay system" evidence="5">
    <location>
        <position position="128"/>
    </location>
</feature>
<keyword evidence="9" id="KW-1185">Reference proteome</keyword>
<evidence type="ECO:0000256" key="3">
    <source>
        <dbReference type="ARBA" id="ARBA00022801"/>
    </source>
</evidence>
<evidence type="ECO:0000256" key="5">
    <source>
        <dbReference type="PROSITE-ProRule" id="PRU01240"/>
    </source>
</evidence>
<feature type="active site" description="Charge relay system" evidence="5">
    <location>
        <position position="94"/>
    </location>
</feature>
<comment type="similarity">
    <text evidence="1 5 6">Belongs to the peptidase S8 family.</text>
</comment>
<name>A0ABR7N4X0_9FIRM</name>
<evidence type="ECO:0000256" key="4">
    <source>
        <dbReference type="ARBA" id="ARBA00022825"/>
    </source>
</evidence>
<dbReference type="InterPro" id="IPR037045">
    <property type="entry name" value="S8pro/Inhibitor_I9_sf"/>
</dbReference>
<feature type="domain" description="Peptidase S8/S53" evidence="7">
    <location>
        <begin position="87"/>
        <end position="326"/>
    </location>
</feature>
<keyword evidence="3 5" id="KW-0378">Hydrolase</keyword>
<proteinExistence type="inferred from homology"/>
<sequence>IGSNSEGNFEENKMLSIELSQKQVNDLRENEDVEYVEKDYDVAACSQFLQKKRHRKQVEKFEINDSEYEWNVRMLRAEGKRANTKEHVKIAVIDSGIDWGNDIDLAHQVSLVPGEEEMTQVFMDGSGHGSSVASLIAASENEKGITGINPYVDIYSYRVLDENNHSPLSRVVEAIYMAVDQGVNIINMSFGLSAYSETLEQAIHTAEENGILMIAAAGNTGDEGVLYPAAFDGVMAVGAVDKNGTIEEYSAKGKEVEIVAPGELVKTTGFLGSEDVISGTSLAAPQVAAVASLIWQKDLTVSADFVRGLLDESANLYGKCDLYGYGLVDAKYALQHYNEYKRKYNEKAGDDKKILDSVNRSFLYNKKCGC</sequence>
<dbReference type="InterPro" id="IPR022398">
    <property type="entry name" value="Peptidase_S8_His-AS"/>
</dbReference>
<dbReference type="Gene3D" id="3.40.50.200">
    <property type="entry name" value="Peptidase S8/S53 domain"/>
    <property type="match status" value="1"/>
</dbReference>
<keyword evidence="4 5" id="KW-0720">Serine protease</keyword>
<dbReference type="InterPro" id="IPR036852">
    <property type="entry name" value="Peptidase_S8/S53_dom_sf"/>
</dbReference>
<dbReference type="PROSITE" id="PS00137">
    <property type="entry name" value="SUBTILASE_HIS"/>
    <property type="match status" value="1"/>
</dbReference>
<dbReference type="Gene3D" id="3.30.70.80">
    <property type="entry name" value="Peptidase S8 propeptide/proteinase inhibitor I9"/>
    <property type="match status" value="1"/>
</dbReference>